<proteinExistence type="predicted"/>
<name>A0ABU3HA74_9BACL</name>
<dbReference type="Gene3D" id="3.40.50.150">
    <property type="entry name" value="Vaccinia Virus protein VP39"/>
    <property type="match status" value="1"/>
</dbReference>
<dbReference type="CDD" id="cd02440">
    <property type="entry name" value="AdoMet_MTases"/>
    <property type="match status" value="1"/>
</dbReference>
<keyword evidence="2" id="KW-0830">Ubiquinone</keyword>
<dbReference type="InterPro" id="IPR013216">
    <property type="entry name" value="Methyltransf_11"/>
</dbReference>
<reference evidence="2 3" key="1">
    <citation type="submission" date="2023-07" db="EMBL/GenBank/DDBJ databases">
        <title>Genomic Encyclopedia of Type Strains, Phase IV (KMG-IV): sequencing the most valuable type-strain genomes for metagenomic binning, comparative biology and taxonomic classification.</title>
        <authorList>
            <person name="Goeker M."/>
        </authorList>
    </citation>
    <scope>NUCLEOTIDE SEQUENCE [LARGE SCALE GENOMIC DNA]</scope>
    <source>
        <strain evidence="2 3">T98</strain>
    </source>
</reference>
<dbReference type="SUPFAM" id="SSF53335">
    <property type="entry name" value="S-adenosyl-L-methionine-dependent methyltransferases"/>
    <property type="match status" value="1"/>
</dbReference>
<dbReference type="PANTHER" id="PTHR43591">
    <property type="entry name" value="METHYLTRANSFERASE"/>
    <property type="match status" value="1"/>
</dbReference>
<organism evidence="2 3">
    <name type="scientific">Paenibacillus forsythiae</name>
    <dbReference type="NCBI Taxonomy" id="365616"/>
    <lineage>
        <taxon>Bacteria</taxon>
        <taxon>Bacillati</taxon>
        <taxon>Bacillota</taxon>
        <taxon>Bacilli</taxon>
        <taxon>Bacillales</taxon>
        <taxon>Paenibacillaceae</taxon>
        <taxon>Paenibacillus</taxon>
    </lineage>
</organism>
<evidence type="ECO:0000313" key="2">
    <source>
        <dbReference type="EMBL" id="MDT3427724.1"/>
    </source>
</evidence>
<dbReference type="PANTHER" id="PTHR43591:SF24">
    <property type="entry name" value="2-METHOXY-6-POLYPRENYL-1,4-BENZOQUINOL METHYLASE, MITOCHONDRIAL"/>
    <property type="match status" value="1"/>
</dbReference>
<evidence type="ECO:0000313" key="3">
    <source>
        <dbReference type="Proteomes" id="UP001248709"/>
    </source>
</evidence>
<dbReference type="InterPro" id="IPR029063">
    <property type="entry name" value="SAM-dependent_MTases_sf"/>
</dbReference>
<dbReference type="Pfam" id="PF08241">
    <property type="entry name" value="Methyltransf_11"/>
    <property type="match status" value="1"/>
</dbReference>
<feature type="domain" description="Methyltransferase type 11" evidence="1">
    <location>
        <begin position="41"/>
        <end position="136"/>
    </location>
</feature>
<accession>A0ABU3HA74</accession>
<sequence length="192" mass="20836">MNHHQQERAGLERLESQERLSGIPPEELLDLAGLENGDDVLDIGAGGGYFAFAAADRTEGRVYAVDASPYMLDVLRGRARDSAKTNIVVAEGAAEHLPLEDGAVDMAIASLLLHILSAPRLAIQEMLRVLKPGGRGLIVEWLHPRADGKPGHRISLESMRLYLEAGGAYIISVNIWADTYYSIVFQAPLPAL</sequence>
<dbReference type="Proteomes" id="UP001248709">
    <property type="component" value="Unassembled WGS sequence"/>
</dbReference>
<dbReference type="RefSeq" id="WP_025702762.1">
    <property type="nucleotide sequence ID" value="NZ_JAUSUY010000014.1"/>
</dbReference>
<comment type="caution">
    <text evidence="2">The sequence shown here is derived from an EMBL/GenBank/DDBJ whole genome shotgun (WGS) entry which is preliminary data.</text>
</comment>
<dbReference type="EMBL" id="JAUSUY010000014">
    <property type="protein sequence ID" value="MDT3427724.1"/>
    <property type="molecule type" value="Genomic_DNA"/>
</dbReference>
<evidence type="ECO:0000259" key="1">
    <source>
        <dbReference type="Pfam" id="PF08241"/>
    </source>
</evidence>
<protein>
    <submittedName>
        <fullName evidence="2">Ubiquinone/menaquinone biosynthesis C-methylase UbiE</fullName>
    </submittedName>
</protein>
<keyword evidence="3" id="KW-1185">Reference proteome</keyword>
<gene>
    <name evidence="2" type="ORF">J2Z22_003300</name>
</gene>